<keyword evidence="2" id="KW-0479">Metal-binding</keyword>
<dbReference type="InterPro" id="IPR013785">
    <property type="entry name" value="Aldolase_TIM"/>
</dbReference>
<dbReference type="SUPFAM" id="SSF102114">
    <property type="entry name" value="Radical SAM enzymes"/>
    <property type="match status" value="1"/>
</dbReference>
<dbReference type="SFLD" id="SFLDG01116">
    <property type="entry name" value="DesII-like"/>
    <property type="match status" value="1"/>
</dbReference>
<evidence type="ECO:0000259" key="5">
    <source>
        <dbReference type="Pfam" id="PF04055"/>
    </source>
</evidence>
<dbReference type="Proteomes" id="UP001589693">
    <property type="component" value="Unassembled WGS sequence"/>
</dbReference>
<evidence type="ECO:0000313" key="7">
    <source>
        <dbReference type="Proteomes" id="UP001589693"/>
    </source>
</evidence>
<dbReference type="PANTHER" id="PTHR11228:SF7">
    <property type="entry name" value="PQQA PEPTIDE CYCLASE"/>
    <property type="match status" value="1"/>
</dbReference>
<comment type="caution">
    <text evidence="6">The sequence shown here is derived from an EMBL/GenBank/DDBJ whole genome shotgun (WGS) entry which is preliminary data.</text>
</comment>
<dbReference type="InterPro" id="IPR050377">
    <property type="entry name" value="Radical_SAM_PqqE_MftC-like"/>
</dbReference>
<dbReference type="EMBL" id="JBHLZU010000007">
    <property type="protein sequence ID" value="MFB9904172.1"/>
    <property type="molecule type" value="Genomic_DNA"/>
</dbReference>
<dbReference type="InterPro" id="IPR016863">
    <property type="entry name" value="DesII"/>
</dbReference>
<dbReference type="RefSeq" id="WP_377851334.1">
    <property type="nucleotide sequence ID" value="NZ_JBHLZU010000007.1"/>
</dbReference>
<evidence type="ECO:0000256" key="4">
    <source>
        <dbReference type="ARBA" id="ARBA00023014"/>
    </source>
</evidence>
<dbReference type="Gene3D" id="3.20.20.70">
    <property type="entry name" value="Aldolase class I"/>
    <property type="match status" value="1"/>
</dbReference>
<dbReference type="NCBIfam" id="TIGR04426">
    <property type="entry name" value="rSAM_desII"/>
    <property type="match status" value="1"/>
</dbReference>
<dbReference type="SFLD" id="SFLDF00425">
    <property type="entry name" value="dTDP-4-amino-4_6-dideoxy-D-glu"/>
    <property type="match status" value="1"/>
</dbReference>
<dbReference type="InterPro" id="IPR058240">
    <property type="entry name" value="rSAM_sf"/>
</dbReference>
<evidence type="ECO:0000256" key="1">
    <source>
        <dbReference type="ARBA" id="ARBA00022691"/>
    </source>
</evidence>
<accession>A0ABV5ZTG7</accession>
<keyword evidence="4" id="KW-0411">Iron-sulfur</keyword>
<evidence type="ECO:0000256" key="2">
    <source>
        <dbReference type="ARBA" id="ARBA00022723"/>
    </source>
</evidence>
<protein>
    <submittedName>
        <fullName evidence="6">dTDP-4-amino-4,6-dideoxy-D-glucose ammonia-lyase</fullName>
        <ecNumber evidence="6">4.3.1.30</ecNumber>
    </submittedName>
</protein>
<name>A0ABV5ZTG7_9PSEU</name>
<proteinExistence type="predicted"/>
<dbReference type="Pfam" id="PF04055">
    <property type="entry name" value="Radical_SAM"/>
    <property type="match status" value="1"/>
</dbReference>
<reference evidence="6 7" key="1">
    <citation type="submission" date="2024-09" db="EMBL/GenBank/DDBJ databases">
        <authorList>
            <person name="Sun Q."/>
            <person name="Mori K."/>
        </authorList>
    </citation>
    <scope>NUCLEOTIDE SEQUENCE [LARGE SCALE GENOMIC DNA]</scope>
    <source>
        <strain evidence="6 7">TBRC 7907</strain>
    </source>
</reference>
<feature type="domain" description="Radical SAM core" evidence="5">
    <location>
        <begin position="137"/>
        <end position="302"/>
    </location>
</feature>
<keyword evidence="1" id="KW-0949">S-adenosyl-L-methionine</keyword>
<evidence type="ECO:0000313" key="6">
    <source>
        <dbReference type="EMBL" id="MFB9904172.1"/>
    </source>
</evidence>
<dbReference type="InterPro" id="IPR007197">
    <property type="entry name" value="rSAM"/>
</dbReference>
<evidence type="ECO:0000256" key="3">
    <source>
        <dbReference type="ARBA" id="ARBA00023004"/>
    </source>
</evidence>
<dbReference type="PANTHER" id="PTHR11228">
    <property type="entry name" value="RADICAL SAM DOMAIN PROTEIN"/>
    <property type="match status" value="1"/>
</dbReference>
<sequence>MNTALHLESTAISSCAHPTADPAVAARELTPVVAGLARTGSEDAERLASGLVALARIYGTEPFTTLEQAREQLAVGRDDFARLLELFGEVPQLRTAVETGPAGMYWVNTLLPLERDGALDAALHGTYMFPRIVGLFPGPTCMFRCSFCARATGARYQQSSLADGNAMFASLIDEMPLDNPTGMYVSGGLEPLTNPQLGELVARAAARGLRMPMYSNSFALTEQTLNRQPGLWDLSALRTSLYGLNDEEYEQTTTKRNAFTRVRKNLTRVQQLRQERDAGIKLGFSYIILPGRADRLTDLVDFIAELNDAAPERPIDTLSLREDYSNSTENSLPVAERIALQEALAVFEERVRSHTPTLKVDYGYALHSLRMGADAKLLRINDKDMRPRSHPQTTVQIDLLGDVYLYRGAAFPDLKGSDKYSIGRLAPGDSLGELLERFITSGAGVESEPGDEYLLDGFDQVITARLRQMEADVAAGWGEARGFLR</sequence>
<dbReference type="GO" id="GO:0016829">
    <property type="term" value="F:lyase activity"/>
    <property type="evidence" value="ECO:0007669"/>
    <property type="project" value="UniProtKB-KW"/>
</dbReference>
<keyword evidence="6" id="KW-0456">Lyase</keyword>
<organism evidence="6 7">
    <name type="scientific">Allokutzneria oryzae</name>
    <dbReference type="NCBI Taxonomy" id="1378989"/>
    <lineage>
        <taxon>Bacteria</taxon>
        <taxon>Bacillati</taxon>
        <taxon>Actinomycetota</taxon>
        <taxon>Actinomycetes</taxon>
        <taxon>Pseudonocardiales</taxon>
        <taxon>Pseudonocardiaceae</taxon>
        <taxon>Allokutzneria</taxon>
    </lineage>
</organism>
<keyword evidence="3" id="KW-0408">Iron</keyword>
<dbReference type="SFLD" id="SFLDS00029">
    <property type="entry name" value="Radical_SAM"/>
    <property type="match status" value="1"/>
</dbReference>
<gene>
    <name evidence="6" type="primary">desII</name>
    <name evidence="6" type="ORF">ACFFQA_09480</name>
</gene>
<dbReference type="EC" id="4.3.1.30" evidence="6"/>
<keyword evidence="7" id="KW-1185">Reference proteome</keyword>
<dbReference type="CDD" id="cd01335">
    <property type="entry name" value="Radical_SAM"/>
    <property type="match status" value="1"/>
</dbReference>